<dbReference type="InterPro" id="IPR012675">
    <property type="entry name" value="Beta-grasp_dom_sf"/>
</dbReference>
<accession>A0A2X0QV92</accession>
<sequence>MKIELVYFGRPKEHLKIARETADLPAGTSNLAGVLAWLRTRGDVWAQELADNRVRCAINQEFADLPATIKENDEIAIFSPISGG</sequence>
<dbReference type="InterPro" id="IPR016155">
    <property type="entry name" value="Mopterin_synth/thiamin_S_b"/>
</dbReference>
<name>A0A2X0QV92_9PROT</name>
<evidence type="ECO:0000313" key="1">
    <source>
        <dbReference type="EMBL" id="SPS06113.1"/>
    </source>
</evidence>
<dbReference type="AlphaFoldDB" id="A0A2X0QV92"/>
<dbReference type="EMBL" id="LS423452">
    <property type="protein sequence ID" value="SPS06113.1"/>
    <property type="molecule type" value="Genomic_DNA"/>
</dbReference>
<dbReference type="CDD" id="cd00754">
    <property type="entry name" value="Ubl_MoaD"/>
    <property type="match status" value="1"/>
</dbReference>
<dbReference type="InterPro" id="IPR003749">
    <property type="entry name" value="ThiS/MoaD-like"/>
</dbReference>
<organism evidence="1">
    <name type="scientific">Candidatus Nitrotoga fabula</name>
    <dbReference type="NCBI Taxonomy" id="2182327"/>
    <lineage>
        <taxon>Bacteria</taxon>
        <taxon>Pseudomonadati</taxon>
        <taxon>Pseudomonadota</taxon>
        <taxon>Betaproteobacteria</taxon>
        <taxon>Nitrosomonadales</taxon>
        <taxon>Gallionellaceae</taxon>
        <taxon>Candidatus Nitrotoga</taxon>
    </lineage>
</organism>
<proteinExistence type="predicted"/>
<reference evidence="1" key="1">
    <citation type="submission" date="2018-05" db="EMBL/GenBank/DDBJ databases">
        <authorList>
            <person name="Lanie J.A."/>
            <person name="Ng W.-L."/>
            <person name="Kazmierczak K.M."/>
            <person name="Andrzejewski T.M."/>
            <person name="Davidsen T.M."/>
            <person name="Wayne K.J."/>
            <person name="Tettelin H."/>
            <person name="Glass J.I."/>
            <person name="Rusch D."/>
            <person name="Podicherti R."/>
            <person name="Tsui H.-C.T."/>
            <person name="Winkler M.E."/>
        </authorList>
    </citation>
    <scope>NUCLEOTIDE SEQUENCE</scope>
    <source>
        <strain evidence="1">KNB</strain>
    </source>
</reference>
<dbReference type="Gene3D" id="3.10.20.30">
    <property type="match status" value="1"/>
</dbReference>
<gene>
    <name evidence="1" type="primary">moaD</name>
    <name evidence="1" type="ORF">NITFAB_1703</name>
</gene>
<dbReference type="Pfam" id="PF02597">
    <property type="entry name" value="ThiS"/>
    <property type="match status" value="1"/>
</dbReference>
<dbReference type="SUPFAM" id="SSF54285">
    <property type="entry name" value="MoaD/ThiS"/>
    <property type="match status" value="1"/>
</dbReference>
<protein>
    <submittedName>
        <fullName evidence="1">Molybdopterin converting factor, subunit 1</fullName>
    </submittedName>
</protein>